<evidence type="ECO:0000256" key="3">
    <source>
        <dbReference type="ARBA" id="ARBA00022519"/>
    </source>
</evidence>
<dbReference type="PANTHER" id="PTHR28259">
    <property type="entry name" value="FLUORIDE EXPORT PROTEIN 1-RELATED"/>
    <property type="match status" value="1"/>
</dbReference>
<dbReference type="GO" id="GO:0140114">
    <property type="term" value="P:cellular detoxification of fluoride"/>
    <property type="evidence" value="ECO:0007669"/>
    <property type="project" value="UniProtKB-UniRule"/>
</dbReference>
<evidence type="ECO:0000256" key="11">
    <source>
        <dbReference type="ARBA" id="ARBA00035585"/>
    </source>
</evidence>
<evidence type="ECO:0000256" key="1">
    <source>
        <dbReference type="ARBA" id="ARBA00004651"/>
    </source>
</evidence>
<comment type="catalytic activity">
    <reaction evidence="11">
        <text>fluoride(in) = fluoride(out)</text>
        <dbReference type="Rhea" id="RHEA:76159"/>
        <dbReference type="ChEBI" id="CHEBI:17051"/>
    </reaction>
    <physiologicalReaction direction="left-to-right" evidence="11">
        <dbReference type="Rhea" id="RHEA:76160"/>
    </physiologicalReaction>
</comment>
<dbReference type="EMBL" id="QFPO01000025">
    <property type="protein sequence ID" value="PZQ09725.1"/>
    <property type="molecule type" value="Genomic_DNA"/>
</dbReference>
<name>A0A2W5K3R7_9GAMM</name>
<proteinExistence type="inferred from homology"/>
<dbReference type="GO" id="GO:0046872">
    <property type="term" value="F:metal ion binding"/>
    <property type="evidence" value="ECO:0007669"/>
    <property type="project" value="UniProtKB-KW"/>
</dbReference>
<feature type="transmembrane region" description="Helical" evidence="12">
    <location>
        <begin position="103"/>
        <end position="127"/>
    </location>
</feature>
<dbReference type="NCBIfam" id="NF010792">
    <property type="entry name" value="PRK14196.1"/>
    <property type="match status" value="1"/>
</dbReference>
<dbReference type="InterPro" id="IPR003691">
    <property type="entry name" value="FluC"/>
</dbReference>
<comment type="function">
    <text evidence="12">Fluoride-specific ion channel. Important for reducing fluoride concentration in the cell, thus reducing its toxicity.</text>
</comment>
<evidence type="ECO:0000256" key="6">
    <source>
        <dbReference type="ARBA" id="ARBA00023053"/>
    </source>
</evidence>
<evidence type="ECO:0000256" key="12">
    <source>
        <dbReference type="HAMAP-Rule" id="MF_00454"/>
    </source>
</evidence>
<keyword evidence="7 12" id="KW-0406">Ion transport</keyword>
<dbReference type="Proteomes" id="UP000249046">
    <property type="component" value="Unassembled WGS sequence"/>
</dbReference>
<keyword evidence="6 12" id="KW-0915">Sodium</keyword>
<evidence type="ECO:0000313" key="13">
    <source>
        <dbReference type="EMBL" id="PZQ09725.1"/>
    </source>
</evidence>
<feature type="binding site" evidence="12">
    <location>
        <position position="85"/>
    </location>
    <ligand>
        <name>Na(+)</name>
        <dbReference type="ChEBI" id="CHEBI:29101"/>
        <note>structural</note>
    </ligand>
</feature>
<evidence type="ECO:0000256" key="4">
    <source>
        <dbReference type="ARBA" id="ARBA00022692"/>
    </source>
</evidence>
<evidence type="ECO:0000256" key="2">
    <source>
        <dbReference type="ARBA" id="ARBA00022475"/>
    </source>
</evidence>
<feature type="binding site" evidence="12">
    <location>
        <position position="82"/>
    </location>
    <ligand>
        <name>Na(+)</name>
        <dbReference type="ChEBI" id="CHEBI:29101"/>
        <note>structural</note>
    </ligand>
</feature>
<evidence type="ECO:0000256" key="5">
    <source>
        <dbReference type="ARBA" id="ARBA00022989"/>
    </source>
</evidence>
<feature type="transmembrane region" description="Helical" evidence="12">
    <location>
        <begin position="45"/>
        <end position="63"/>
    </location>
</feature>
<comment type="activity regulation">
    <text evidence="12">Na(+) is not transported, but it plays an essential structural role and its presence is essential for fluoride channel function.</text>
</comment>
<evidence type="ECO:0000256" key="7">
    <source>
        <dbReference type="ARBA" id="ARBA00023065"/>
    </source>
</evidence>
<dbReference type="HAMAP" id="MF_00454">
    <property type="entry name" value="FluC"/>
    <property type="match status" value="1"/>
</dbReference>
<dbReference type="NCBIfam" id="TIGR00494">
    <property type="entry name" value="crcB"/>
    <property type="match status" value="1"/>
</dbReference>
<dbReference type="AlphaFoldDB" id="A0A2W5K3R7"/>
<sequence>MSASAAIHAASAFAVAIGAALGALLRWLLGLAFNPLLPSLPLGTLAANLVGGLLMGVAMALFAHYETVPLAWRLAATTGFLGGLTTFSAFSGETVQLLERQQWSWAAAMVSAHLGGSLLMTIAGLAATRALLRAG</sequence>
<dbReference type="GO" id="GO:0062054">
    <property type="term" value="F:fluoride channel activity"/>
    <property type="evidence" value="ECO:0007669"/>
    <property type="project" value="UniProtKB-UniRule"/>
</dbReference>
<accession>A0A2W5K3R7</accession>
<keyword evidence="4 12" id="KW-0812">Transmembrane</keyword>
<comment type="subcellular location">
    <subcellularLocation>
        <location evidence="1 12">Cell membrane</location>
        <topology evidence="1 12">Multi-pass membrane protein</topology>
    </subcellularLocation>
</comment>
<dbReference type="PANTHER" id="PTHR28259:SF1">
    <property type="entry name" value="FLUORIDE EXPORT PROTEIN 1-RELATED"/>
    <property type="match status" value="1"/>
</dbReference>
<organism evidence="13 14">
    <name type="scientific">Rhodanobacter denitrificans</name>
    <dbReference type="NCBI Taxonomy" id="666685"/>
    <lineage>
        <taxon>Bacteria</taxon>
        <taxon>Pseudomonadati</taxon>
        <taxon>Pseudomonadota</taxon>
        <taxon>Gammaproteobacteria</taxon>
        <taxon>Lysobacterales</taxon>
        <taxon>Rhodanobacteraceae</taxon>
        <taxon>Rhodanobacter</taxon>
    </lineage>
</organism>
<evidence type="ECO:0000313" key="14">
    <source>
        <dbReference type="Proteomes" id="UP000249046"/>
    </source>
</evidence>
<keyword evidence="5 12" id="KW-1133">Transmembrane helix</keyword>
<gene>
    <name evidence="12" type="primary">fluC</name>
    <name evidence="12" type="synonym">crcB</name>
    <name evidence="13" type="ORF">DI564_17220</name>
</gene>
<keyword evidence="8 12" id="KW-0472">Membrane</keyword>
<feature type="transmembrane region" description="Helical" evidence="12">
    <location>
        <begin position="70"/>
        <end position="91"/>
    </location>
</feature>
<protein>
    <recommendedName>
        <fullName evidence="12">Fluoride-specific ion channel FluC</fullName>
    </recommendedName>
</protein>
<dbReference type="Pfam" id="PF02537">
    <property type="entry name" value="CRCB"/>
    <property type="match status" value="1"/>
</dbReference>
<evidence type="ECO:0000256" key="9">
    <source>
        <dbReference type="ARBA" id="ARBA00023303"/>
    </source>
</evidence>
<keyword evidence="3" id="KW-0997">Cell inner membrane</keyword>
<comment type="similarity">
    <text evidence="10 12">Belongs to the fluoride channel Fluc/FEX (TC 1.A.43) family.</text>
</comment>
<comment type="caution">
    <text evidence="13">The sequence shown here is derived from an EMBL/GenBank/DDBJ whole genome shotgun (WGS) entry which is preliminary data.</text>
</comment>
<reference evidence="13 14" key="1">
    <citation type="submission" date="2017-08" db="EMBL/GenBank/DDBJ databases">
        <title>Infants hospitalized years apart are colonized by the same room-sourced microbial strains.</title>
        <authorList>
            <person name="Brooks B."/>
            <person name="Olm M.R."/>
            <person name="Firek B.A."/>
            <person name="Baker R."/>
            <person name="Thomas B.C."/>
            <person name="Morowitz M.J."/>
            <person name="Banfield J.F."/>
        </authorList>
    </citation>
    <scope>NUCLEOTIDE SEQUENCE [LARGE SCALE GENOMIC DNA]</scope>
    <source>
        <strain evidence="13">S2_005_003_R2_42</strain>
    </source>
</reference>
<keyword evidence="12" id="KW-0479">Metal-binding</keyword>
<dbReference type="GO" id="GO:0005886">
    <property type="term" value="C:plasma membrane"/>
    <property type="evidence" value="ECO:0007669"/>
    <property type="project" value="UniProtKB-SubCell"/>
</dbReference>
<keyword evidence="2 12" id="KW-1003">Cell membrane</keyword>
<keyword evidence="12" id="KW-0813">Transport</keyword>
<evidence type="ECO:0000256" key="8">
    <source>
        <dbReference type="ARBA" id="ARBA00023136"/>
    </source>
</evidence>
<keyword evidence="9 12" id="KW-0407">Ion channel</keyword>
<feature type="transmembrane region" description="Helical" evidence="12">
    <location>
        <begin position="12"/>
        <end position="33"/>
    </location>
</feature>
<evidence type="ECO:0000256" key="10">
    <source>
        <dbReference type="ARBA" id="ARBA00035120"/>
    </source>
</evidence>